<proteinExistence type="predicted"/>
<reference evidence="1" key="1">
    <citation type="submission" date="2019-02" db="EMBL/GenBank/DDBJ databases">
        <authorList>
            <person name="Gruber-Vodicka R. H."/>
            <person name="Seah K. B. B."/>
        </authorList>
    </citation>
    <scope>NUCLEOTIDE SEQUENCE</scope>
    <source>
        <strain evidence="1">BECK_BZ106</strain>
    </source>
</reference>
<protein>
    <submittedName>
        <fullName evidence="1">Uncharacterized protein</fullName>
    </submittedName>
</protein>
<dbReference type="AlphaFoldDB" id="A0A450S862"/>
<evidence type="ECO:0000313" key="1">
    <source>
        <dbReference type="EMBL" id="VFJ48011.1"/>
    </source>
</evidence>
<accession>A0A450S862</accession>
<dbReference type="EMBL" id="CAADFD010000003">
    <property type="protein sequence ID" value="VFJ48011.1"/>
    <property type="molecule type" value="Genomic_DNA"/>
</dbReference>
<organism evidence="1">
    <name type="scientific">Candidatus Kentrum sp. FW</name>
    <dbReference type="NCBI Taxonomy" id="2126338"/>
    <lineage>
        <taxon>Bacteria</taxon>
        <taxon>Pseudomonadati</taxon>
        <taxon>Pseudomonadota</taxon>
        <taxon>Gammaproteobacteria</taxon>
        <taxon>Candidatus Kentrum</taxon>
    </lineage>
</organism>
<sequence>MNGNQKRLAEDEKDISVPCRAGIYHPFTGSHAPAGRNPFRRSISCFWRTFFIPRFSIELVRCFRDRRVVLGNNALDVKDAEYSSAILGRSGMDRMAGKNLVAAMAALQTDKA</sequence>
<name>A0A450S862_9GAMM</name>
<gene>
    <name evidence="1" type="ORF">BECKFW1821B_GA0114236_100373</name>
</gene>